<sequence>MTKLVQRLLIFSLGIPAIIALVAYLPFYNHLAVNLVVTLISALGAIEFSQILAKKHYSLPIWEAAILGALAPAAMTMSISFNIPGELVPAAFIFGAGWLIASRVFSSLQDISQVLDRISTGLSVMIYPGVFMLWIIRMTRIEYSTVIILSFLLMVFANDSLAWAIGMLFGKGNRGLIPASPNKSIAGFIGGLAGSLIIGIIAPLIFPEAFTTNHTLPRLIAGIILGLCVGIVAIIGDLAESTIKRSGEVKDSGFIIPGRGGILDSVDSIALAAPVFYALYWILF</sequence>
<comment type="pathway">
    <text evidence="3">Phospholipid metabolism; CDP-diacylglycerol biosynthesis; CDP-diacylglycerol from sn-glycerol 3-phosphate: step 3/3.</text>
</comment>
<dbReference type="RefSeq" id="WP_304239747.1">
    <property type="nucleotide sequence ID" value="NZ_JAJUIP010000003.1"/>
</dbReference>
<dbReference type="GO" id="GO:0004605">
    <property type="term" value="F:phosphatidate cytidylyltransferase activity"/>
    <property type="evidence" value="ECO:0007669"/>
    <property type="project" value="UniProtKB-EC"/>
</dbReference>
<evidence type="ECO:0000256" key="13">
    <source>
        <dbReference type="ARBA" id="ARBA00022989"/>
    </source>
</evidence>
<evidence type="ECO:0000256" key="2">
    <source>
        <dbReference type="ARBA" id="ARBA00004651"/>
    </source>
</evidence>
<evidence type="ECO:0000313" key="25">
    <source>
        <dbReference type="EMBL" id="HFH28393.1"/>
    </source>
</evidence>
<evidence type="ECO:0000256" key="24">
    <source>
        <dbReference type="SAM" id="Phobius"/>
    </source>
</evidence>
<evidence type="ECO:0000256" key="4">
    <source>
        <dbReference type="ARBA" id="ARBA00005189"/>
    </source>
</evidence>
<dbReference type="GO" id="GO:0005886">
    <property type="term" value="C:plasma membrane"/>
    <property type="evidence" value="ECO:0007669"/>
    <property type="project" value="UniProtKB-SubCell"/>
</dbReference>
<feature type="transmembrane region" description="Helical" evidence="24">
    <location>
        <begin position="87"/>
        <end position="106"/>
    </location>
</feature>
<evidence type="ECO:0000256" key="23">
    <source>
        <dbReference type="ARBA" id="ARBA00033406"/>
    </source>
</evidence>
<comment type="pathway">
    <text evidence="4">Lipid metabolism.</text>
</comment>
<dbReference type="PANTHER" id="PTHR46382:SF1">
    <property type="entry name" value="PHOSPHATIDATE CYTIDYLYLTRANSFERASE"/>
    <property type="match status" value="1"/>
</dbReference>
<feature type="transmembrane region" description="Helical" evidence="24">
    <location>
        <begin position="118"/>
        <end position="137"/>
    </location>
</feature>
<evidence type="ECO:0000256" key="6">
    <source>
        <dbReference type="ARBA" id="ARBA00012487"/>
    </source>
</evidence>
<keyword evidence="15 24" id="KW-0472">Membrane</keyword>
<evidence type="ECO:0000256" key="8">
    <source>
        <dbReference type="ARBA" id="ARBA00022475"/>
    </source>
</evidence>
<proteinExistence type="inferred from homology"/>
<keyword evidence="14" id="KW-0443">Lipid metabolism</keyword>
<feature type="transmembrane region" description="Helical" evidence="24">
    <location>
        <begin position="218"/>
        <end position="239"/>
    </location>
</feature>
<evidence type="ECO:0000256" key="12">
    <source>
        <dbReference type="ARBA" id="ARBA00022695"/>
    </source>
</evidence>
<evidence type="ECO:0000256" key="21">
    <source>
        <dbReference type="ARBA" id="ARBA00032396"/>
    </source>
</evidence>
<feature type="transmembrane region" description="Helical" evidence="24">
    <location>
        <begin position="260"/>
        <end position="283"/>
    </location>
</feature>
<evidence type="ECO:0000256" key="10">
    <source>
        <dbReference type="ARBA" id="ARBA00022679"/>
    </source>
</evidence>
<comment type="similarity">
    <text evidence="5">Belongs to the CDS family.</text>
</comment>
<keyword evidence="12 25" id="KW-0548">Nucleotidyltransferase</keyword>
<evidence type="ECO:0000256" key="9">
    <source>
        <dbReference type="ARBA" id="ARBA00022516"/>
    </source>
</evidence>
<keyword evidence="9" id="KW-0444">Lipid biosynthesis</keyword>
<protein>
    <recommendedName>
        <fullName evidence="7">Phosphatidate cytidylyltransferase</fullName>
        <ecNumber evidence="6">2.7.7.41</ecNumber>
    </recommendedName>
    <alternativeName>
        <fullName evidence="20">CDP-DAG synthase</fullName>
    </alternativeName>
    <alternativeName>
        <fullName evidence="22">CDP-DG synthase</fullName>
    </alternativeName>
    <alternativeName>
        <fullName evidence="18">CDP-diacylglycerol synthase</fullName>
    </alternativeName>
    <alternativeName>
        <fullName evidence="21">CDP-diglyceride pyrophosphorylase</fullName>
    </alternativeName>
    <alternativeName>
        <fullName evidence="23">CDP-diglyceride synthase</fullName>
    </alternativeName>
    <alternativeName>
        <fullName evidence="19">CTP:phosphatidate cytidylyltransferase</fullName>
    </alternativeName>
</protein>
<evidence type="ECO:0000256" key="15">
    <source>
        <dbReference type="ARBA" id="ARBA00023136"/>
    </source>
</evidence>
<evidence type="ECO:0000256" key="19">
    <source>
        <dbReference type="ARBA" id="ARBA00031825"/>
    </source>
</evidence>
<keyword evidence="16" id="KW-0594">Phospholipid biosynthesis</keyword>
<evidence type="ECO:0000256" key="14">
    <source>
        <dbReference type="ARBA" id="ARBA00023098"/>
    </source>
</evidence>
<evidence type="ECO:0000256" key="3">
    <source>
        <dbReference type="ARBA" id="ARBA00005119"/>
    </source>
</evidence>
<feature type="transmembrane region" description="Helical" evidence="24">
    <location>
        <begin position="185"/>
        <end position="206"/>
    </location>
</feature>
<accession>A0A7C3E7L1</accession>
<keyword evidence="11 24" id="KW-0812">Transmembrane</keyword>
<keyword evidence="17" id="KW-1208">Phospholipid metabolism</keyword>
<keyword evidence="13 24" id="KW-1133">Transmembrane helix</keyword>
<keyword evidence="10 25" id="KW-0808">Transferase</keyword>
<dbReference type="AlphaFoldDB" id="A0A7C3E7L1"/>
<comment type="catalytic activity">
    <reaction evidence="1">
        <text>a 1,2-diacyl-sn-glycero-3-phosphate + CTP + H(+) = a CDP-1,2-diacyl-sn-glycerol + diphosphate</text>
        <dbReference type="Rhea" id="RHEA:16229"/>
        <dbReference type="ChEBI" id="CHEBI:15378"/>
        <dbReference type="ChEBI" id="CHEBI:33019"/>
        <dbReference type="ChEBI" id="CHEBI:37563"/>
        <dbReference type="ChEBI" id="CHEBI:58332"/>
        <dbReference type="ChEBI" id="CHEBI:58608"/>
        <dbReference type="EC" id="2.7.7.41"/>
    </reaction>
</comment>
<evidence type="ECO:0000256" key="16">
    <source>
        <dbReference type="ARBA" id="ARBA00023209"/>
    </source>
</evidence>
<keyword evidence="8" id="KW-1003">Cell membrane</keyword>
<comment type="caution">
    <text evidence="25">The sequence shown here is derived from an EMBL/GenBank/DDBJ whole genome shotgun (WGS) entry which is preliminary data.</text>
</comment>
<dbReference type="EC" id="2.7.7.41" evidence="6"/>
<evidence type="ECO:0000256" key="20">
    <source>
        <dbReference type="ARBA" id="ARBA00032253"/>
    </source>
</evidence>
<evidence type="ECO:0000256" key="5">
    <source>
        <dbReference type="ARBA" id="ARBA00010185"/>
    </source>
</evidence>
<dbReference type="GO" id="GO:0016024">
    <property type="term" value="P:CDP-diacylglycerol biosynthetic process"/>
    <property type="evidence" value="ECO:0007669"/>
    <property type="project" value="TreeGrafter"/>
</dbReference>
<evidence type="ECO:0000256" key="11">
    <source>
        <dbReference type="ARBA" id="ARBA00022692"/>
    </source>
</evidence>
<dbReference type="Pfam" id="PF01148">
    <property type="entry name" value="CTP_transf_1"/>
    <property type="match status" value="1"/>
</dbReference>
<feature type="transmembrane region" description="Helical" evidence="24">
    <location>
        <begin position="143"/>
        <end position="165"/>
    </location>
</feature>
<reference evidence="25" key="1">
    <citation type="journal article" date="2020" name="mSystems">
        <title>Genome- and Community-Level Interaction Insights into Carbon Utilization and Element Cycling Functions of Hydrothermarchaeota in Hydrothermal Sediment.</title>
        <authorList>
            <person name="Zhou Z."/>
            <person name="Liu Y."/>
            <person name="Xu W."/>
            <person name="Pan J."/>
            <person name="Luo Z.H."/>
            <person name="Li M."/>
        </authorList>
    </citation>
    <scope>NUCLEOTIDE SEQUENCE [LARGE SCALE GENOMIC DNA]</scope>
    <source>
        <strain evidence="25">SpSt-503</strain>
    </source>
</reference>
<dbReference type="PANTHER" id="PTHR46382">
    <property type="entry name" value="PHOSPHATIDATE CYTIDYLYLTRANSFERASE"/>
    <property type="match status" value="1"/>
</dbReference>
<evidence type="ECO:0000256" key="7">
    <source>
        <dbReference type="ARBA" id="ARBA00019373"/>
    </source>
</evidence>
<organism evidence="25">
    <name type="scientific">Gracilinema caldarium</name>
    <dbReference type="NCBI Taxonomy" id="215591"/>
    <lineage>
        <taxon>Bacteria</taxon>
        <taxon>Pseudomonadati</taxon>
        <taxon>Spirochaetota</taxon>
        <taxon>Spirochaetia</taxon>
        <taxon>Spirochaetales</taxon>
        <taxon>Breznakiellaceae</taxon>
        <taxon>Gracilinema</taxon>
    </lineage>
</organism>
<name>A0A7C3E7L1_9SPIR</name>
<comment type="subcellular location">
    <subcellularLocation>
        <location evidence="2">Cell membrane</location>
        <topology evidence="2">Multi-pass membrane protein</topology>
    </subcellularLocation>
</comment>
<evidence type="ECO:0000256" key="18">
    <source>
        <dbReference type="ARBA" id="ARBA00029893"/>
    </source>
</evidence>
<evidence type="ECO:0000256" key="1">
    <source>
        <dbReference type="ARBA" id="ARBA00001698"/>
    </source>
</evidence>
<gene>
    <name evidence="25" type="ORF">ENS59_02620</name>
</gene>
<feature type="transmembrane region" description="Helical" evidence="24">
    <location>
        <begin position="7"/>
        <end position="25"/>
    </location>
</feature>
<evidence type="ECO:0000256" key="22">
    <source>
        <dbReference type="ARBA" id="ARBA00032743"/>
    </source>
</evidence>
<feature type="transmembrane region" description="Helical" evidence="24">
    <location>
        <begin position="31"/>
        <end position="49"/>
    </location>
</feature>
<dbReference type="EMBL" id="DSVL01000080">
    <property type="protein sequence ID" value="HFH28393.1"/>
    <property type="molecule type" value="Genomic_DNA"/>
</dbReference>
<evidence type="ECO:0000256" key="17">
    <source>
        <dbReference type="ARBA" id="ARBA00023264"/>
    </source>
</evidence>